<protein>
    <submittedName>
        <fullName evidence="2">Lipid-binding protein</fullName>
    </submittedName>
</protein>
<dbReference type="InterPro" id="IPR023393">
    <property type="entry name" value="START-like_dom_sf"/>
</dbReference>
<dbReference type="PANTHER" id="PTHR19308:SF14">
    <property type="entry name" value="START DOMAIN-CONTAINING PROTEIN"/>
    <property type="match status" value="1"/>
</dbReference>
<feature type="domain" description="START" evidence="1">
    <location>
        <begin position="1"/>
        <end position="189"/>
    </location>
</feature>
<dbReference type="PROSITE" id="PS50848">
    <property type="entry name" value="START"/>
    <property type="match status" value="1"/>
</dbReference>
<comment type="caution">
    <text evidence="2">The sequence shown here is derived from an EMBL/GenBank/DDBJ whole genome shotgun (WGS) entry which is preliminary data.</text>
</comment>
<dbReference type="InterPro" id="IPR051213">
    <property type="entry name" value="START_lipid_transfer"/>
</dbReference>
<dbReference type="SUPFAM" id="SSF55961">
    <property type="entry name" value="Bet v1-like"/>
    <property type="match status" value="1"/>
</dbReference>
<keyword evidence="3" id="KW-1185">Reference proteome</keyword>
<evidence type="ECO:0000259" key="1">
    <source>
        <dbReference type="PROSITE" id="PS50848"/>
    </source>
</evidence>
<proteinExistence type="predicted"/>
<organism evidence="2 3">
    <name type="scientific">Leptobacterium flavescens</name>
    <dbReference type="NCBI Taxonomy" id="472055"/>
    <lineage>
        <taxon>Bacteria</taxon>
        <taxon>Pseudomonadati</taxon>
        <taxon>Bacteroidota</taxon>
        <taxon>Flavobacteriia</taxon>
        <taxon>Flavobacteriales</taxon>
        <taxon>Flavobacteriaceae</taxon>
        <taxon>Leptobacterium</taxon>
    </lineage>
</organism>
<dbReference type="GO" id="GO:0008289">
    <property type="term" value="F:lipid binding"/>
    <property type="evidence" value="ECO:0007669"/>
    <property type="project" value="InterPro"/>
</dbReference>
<evidence type="ECO:0000313" key="3">
    <source>
        <dbReference type="Proteomes" id="UP000468581"/>
    </source>
</evidence>
<reference evidence="2 3" key="1">
    <citation type="submission" date="2020-01" db="EMBL/GenBank/DDBJ databases">
        <title>Leptobacterium flavescens.</title>
        <authorList>
            <person name="Wang G."/>
        </authorList>
    </citation>
    <scope>NUCLEOTIDE SEQUENCE [LARGE SCALE GENOMIC DNA]</scope>
    <source>
        <strain evidence="2 3">KCTC 22160</strain>
    </source>
</reference>
<dbReference type="AlphaFoldDB" id="A0A6P0UPD0"/>
<dbReference type="PIRSF" id="PIRSF039033">
    <property type="entry name" value="START_dom"/>
    <property type="match status" value="1"/>
</dbReference>
<gene>
    <name evidence="2" type="ORF">GWK08_12730</name>
</gene>
<dbReference type="Proteomes" id="UP000468581">
    <property type="component" value="Unassembled WGS sequence"/>
</dbReference>
<dbReference type="Pfam" id="PF01852">
    <property type="entry name" value="START"/>
    <property type="match status" value="1"/>
</dbReference>
<name>A0A6P0UPD0_9FLAO</name>
<dbReference type="InterPro" id="IPR002913">
    <property type="entry name" value="START_lipid-bd_dom"/>
</dbReference>
<dbReference type="InterPro" id="IPR028347">
    <property type="entry name" value="START_dom_prot"/>
</dbReference>
<dbReference type="Gene3D" id="3.30.530.20">
    <property type="match status" value="1"/>
</dbReference>
<dbReference type="EMBL" id="JAABOO010000003">
    <property type="protein sequence ID" value="NER14310.1"/>
    <property type="molecule type" value="Genomic_DNA"/>
</dbReference>
<accession>A0A6P0UPD0</accession>
<dbReference type="PANTHER" id="PTHR19308">
    <property type="entry name" value="PHOSPHATIDYLCHOLINE TRANSFER PROTEIN"/>
    <property type="match status" value="1"/>
</dbReference>
<evidence type="ECO:0000313" key="2">
    <source>
        <dbReference type="EMBL" id="NER14310.1"/>
    </source>
</evidence>
<dbReference type="GO" id="GO:0005737">
    <property type="term" value="C:cytoplasm"/>
    <property type="evidence" value="ECO:0007669"/>
    <property type="project" value="UniProtKB-ARBA"/>
</dbReference>
<sequence length="189" mass="21850">MICGILQVYSQNWNLKRDKKGIKVYTRKLDSSKINEYKAVMLVDSKVENVLNTITDGDNLWKWNYKTPESKKLKTISNTEYIFWMKNDLPWPLKNRDNVSHINVIPLNGGGYRIDINPDRSGILPPKDNTIRIVNFKGYWLIEPVGRLVKVTQQLYGDPGGSLPSWLLNSMLVAAPYHTFLDLKRLLEN</sequence>